<feature type="domain" description="BEN" evidence="4">
    <location>
        <begin position="610"/>
        <end position="717"/>
    </location>
</feature>
<dbReference type="GO" id="GO:0005634">
    <property type="term" value="C:nucleus"/>
    <property type="evidence" value="ECO:0007669"/>
    <property type="project" value="UniProtKB-SubCell"/>
</dbReference>
<gene>
    <name evidence="5" type="primary">LOC114650281</name>
</gene>
<accession>A0A8C4RKR2</accession>
<dbReference type="GO" id="GO:0003677">
    <property type="term" value="F:DNA binding"/>
    <property type="evidence" value="ECO:0007669"/>
    <property type="project" value="InterPro"/>
</dbReference>
<dbReference type="PANTHER" id="PTHR47305">
    <property type="entry name" value="BEN DOMAIN-CONTAINING PROTEIN 2"/>
    <property type="match status" value="1"/>
</dbReference>
<organism evidence="5 6">
    <name type="scientific">Erpetoichthys calabaricus</name>
    <name type="common">Rope fish</name>
    <name type="synonym">Calamoichthys calabaricus</name>
    <dbReference type="NCBI Taxonomy" id="27687"/>
    <lineage>
        <taxon>Eukaryota</taxon>
        <taxon>Metazoa</taxon>
        <taxon>Chordata</taxon>
        <taxon>Craniata</taxon>
        <taxon>Vertebrata</taxon>
        <taxon>Euteleostomi</taxon>
        <taxon>Actinopterygii</taxon>
        <taxon>Polypteriformes</taxon>
        <taxon>Polypteridae</taxon>
        <taxon>Erpetoichthys</taxon>
    </lineage>
</organism>
<evidence type="ECO:0000256" key="1">
    <source>
        <dbReference type="ARBA" id="ARBA00004123"/>
    </source>
</evidence>
<dbReference type="GeneTree" id="ENSGT00940000172200"/>
<protein>
    <submittedName>
        <fullName evidence="5">Uncharacterized LOC114650281</fullName>
    </submittedName>
</protein>
<sequence length="734" mass="82807">MGKALELKRCRCGTTLQKADVHPMCLMCLGSSHKPSSCRFCLQMTAVSIKAKIRKLKMAMHKSTASHGDQRNSYSNCHQLTKSESECKGEFNVSRLIRELNRRQTSMEPFYDDRLTPSASEQPPLFRHLTGSRMQKVPQGQTRKPDCPSPRPTENSGSKRTACNAFHPMELNAQVQCENESVGVETTDHSPTLKSDFLHVDLVNNKEVTKLKTLTPRVVLSKRNYRRNFTNKQNILITEFIVAHAEQLFGQQRENGPVSRRLWMNLTSQVNAIEANSSKTWKQIKQRAFRIRSHVLAKREALTKKKNQQSMSPLNDNEKIILSVTDTASYNDYVNKGNKTRENTSNKSLQPLIGYRSQSGFRKKNTPHQSPSIHSTEPLGDTLDSNRVEKEVIQTPDVCRNDQQKVLENILNCCQMMCDAIYKLDTKFGHLEESVSALYREHQQFMENHKAMLVQKDNSKERKLGPGKSHQATDRSSETKETPVLLEVSAREDSLKMPKLECEYSVSCNQKDQCTSPPKLTPATRICSSPPLLEPQGRQGPLVHQIISSYFKEHPLPKVNGEPQESHPIKERITVKKMVSTDKKVSSSVLNYLPTGNNLSTEEKLLGNPKRNVIISSSALLNASKSKTPQDAAQLLLEALFSKETLASRTVTGDTSQGLPQLDPNKIAAIREWLEDNFPSFNLSLRGKHWIGCISVMNSLTRQKRCEERIKTLNTSLNEGGEQDSQVCVVLESD</sequence>
<dbReference type="PANTHER" id="PTHR47305:SF1">
    <property type="entry name" value="BEN DOMAIN-CONTAINING PROTEIN"/>
    <property type="match status" value="1"/>
</dbReference>
<dbReference type="GeneID" id="114650281"/>
<reference evidence="5" key="1">
    <citation type="submission" date="2021-06" db="EMBL/GenBank/DDBJ databases">
        <authorList>
            <consortium name="Wellcome Sanger Institute Data Sharing"/>
        </authorList>
    </citation>
    <scope>NUCLEOTIDE SEQUENCE [LARGE SCALE GENOMIC DNA]</scope>
</reference>
<evidence type="ECO:0000313" key="6">
    <source>
        <dbReference type="Proteomes" id="UP000694620"/>
    </source>
</evidence>
<evidence type="ECO:0000313" key="5">
    <source>
        <dbReference type="Ensembl" id="ENSECRP00000003020.1"/>
    </source>
</evidence>
<feature type="compositionally biased region" description="Basic and acidic residues" evidence="3">
    <location>
        <begin position="471"/>
        <end position="481"/>
    </location>
</feature>
<keyword evidence="6" id="KW-1185">Reference proteome</keyword>
<reference evidence="5" key="2">
    <citation type="submission" date="2025-08" db="UniProtKB">
        <authorList>
            <consortium name="Ensembl"/>
        </authorList>
    </citation>
    <scope>IDENTIFICATION</scope>
</reference>
<comment type="subcellular location">
    <subcellularLocation>
        <location evidence="1">Nucleus</location>
    </subcellularLocation>
</comment>
<dbReference type="Gene3D" id="1.10.10.2590">
    <property type="entry name" value="BEN domain"/>
    <property type="match status" value="1"/>
</dbReference>
<evidence type="ECO:0000256" key="2">
    <source>
        <dbReference type="ARBA" id="ARBA00023242"/>
    </source>
</evidence>
<name>A0A8C4RKR2_ERPCA</name>
<dbReference type="RefSeq" id="XP_028655644.1">
    <property type="nucleotide sequence ID" value="XM_028799811.2"/>
</dbReference>
<feature type="region of interest" description="Disordered" evidence="3">
    <location>
        <begin position="457"/>
        <end position="482"/>
    </location>
</feature>
<feature type="region of interest" description="Disordered" evidence="3">
    <location>
        <begin position="108"/>
        <end position="159"/>
    </location>
</feature>
<feature type="region of interest" description="Disordered" evidence="3">
    <location>
        <begin position="513"/>
        <end position="538"/>
    </location>
</feature>
<dbReference type="Proteomes" id="UP000694620">
    <property type="component" value="Chromosome 4"/>
</dbReference>
<feature type="region of interest" description="Disordered" evidence="3">
    <location>
        <begin position="359"/>
        <end position="383"/>
    </location>
</feature>
<keyword evidence="2" id="KW-0539">Nucleus</keyword>
<dbReference type="AlphaFoldDB" id="A0A8C4RKR2"/>
<dbReference type="PROSITE" id="PS51457">
    <property type="entry name" value="BEN"/>
    <property type="match status" value="1"/>
</dbReference>
<evidence type="ECO:0000259" key="4">
    <source>
        <dbReference type="PROSITE" id="PS51457"/>
    </source>
</evidence>
<dbReference type="OrthoDB" id="8958408at2759"/>
<dbReference type="Ensembl" id="ENSECRT00000003070.1">
    <property type="protein sequence ID" value="ENSECRP00000003020.1"/>
    <property type="gene ID" value="ENSECRG00000002066.1"/>
</dbReference>
<dbReference type="InterPro" id="IPR018379">
    <property type="entry name" value="BEN_domain"/>
</dbReference>
<dbReference type="SMART" id="SM01025">
    <property type="entry name" value="BEN"/>
    <property type="match status" value="1"/>
</dbReference>
<proteinExistence type="predicted"/>
<reference evidence="5" key="3">
    <citation type="submission" date="2025-09" db="UniProtKB">
        <authorList>
            <consortium name="Ensembl"/>
        </authorList>
    </citation>
    <scope>IDENTIFICATION</scope>
</reference>
<dbReference type="Pfam" id="PF10523">
    <property type="entry name" value="BEN"/>
    <property type="match status" value="1"/>
</dbReference>
<evidence type="ECO:0000256" key="3">
    <source>
        <dbReference type="SAM" id="MobiDB-lite"/>
    </source>
</evidence>